<evidence type="ECO:0000256" key="1">
    <source>
        <dbReference type="ARBA" id="ARBA00000085"/>
    </source>
</evidence>
<dbReference type="SMART" id="SM00448">
    <property type="entry name" value="REC"/>
    <property type="match status" value="2"/>
</dbReference>
<dbReference type="CDD" id="cd17546">
    <property type="entry name" value="REC_hyHK_CKI1_RcsC-like"/>
    <property type="match status" value="2"/>
</dbReference>
<keyword evidence="3" id="KW-0597">Phosphoprotein</keyword>
<feature type="domain" description="Response regulatory" evidence="11">
    <location>
        <begin position="785"/>
        <end position="904"/>
    </location>
</feature>
<keyword evidence="6" id="KW-0418">Kinase</keyword>
<sequence>MKHISSLLLALLTGLAFTLMSWTTFAASATPFYKTFVDPTGQLELADILSNRYANRFIPAPDTPLTLPGDGAVLWVELSLEQARNKLLSLSNPAIAQLAVYRLSAQTAIPLYEAGTNGAQDDRLLPYSGFALPLTDLPSERATLLIRLQSDYPLVTRLSVTDARSAAVQHDLQQSLQGILIGLLLALCLHGTLQGLLGRDPYHLLFATVSLILAISNLDNLSWAASNTLTLHGHLAQVLFLCAYPLLALLMLSRLPAKQFQSQRRFIIGLSVAATALLAIAASFPAQFQLISDMLRIGVPMLGLGLALYLRLQSTPFNIPFCIGHLLLLSNALVDHYLNGLPSIAYLADMLLWGALVSYSWSLYRRLQGKLNARARVRQEMATAHAEQRTKAEFLARISHEIRTPMNGVLGMSELLLDTALSAKQRDYVQTIHGSGNDLLNLINEILDVSRLESGQLVLEKVQFDLHALVNDCLDIYRSRAEGQNIELIGFVHPDVARTMQGDPTRLRQILMNLLANALQYTDEGEVVLVVGLDRKNAKQQLRFAIQDTGSGMPQQARDNLIHSNLSTTRLLEQADSDGYLPLVIARQLVAMMQGQLGIKYGSEQGTTIWFTLPAANLDNSIAADTSGRCLQDRNVLIVDDNATCRKVLQQQTAAWGMRTQCAASGREALAILRTQANLGSPFEILLLDQSMPGMSGVELASRIKDDPVLSNDLLIIMLTGINQVPSRVIARNAGIRRILSKPVAGYTLRTTLVDEWTQLRNGTAEEVAESVIPPAPMPNPGEFRVLVAEDNAISTKVIQGMLAKLKVGVNSVDNGRRALEAVQQEQFDLVFMDCEMPEMDGFTAAEEIRAWESKNGSQPVPIIALTAHILPEHRERARKAGMNGHMAKPVELSQLREQVQHWRAQKASRNISLS</sequence>
<dbReference type="SMART" id="SM00388">
    <property type="entry name" value="HisKA"/>
    <property type="match status" value="1"/>
</dbReference>
<dbReference type="PROSITE" id="PS50109">
    <property type="entry name" value="HIS_KIN"/>
    <property type="match status" value="1"/>
</dbReference>
<dbReference type="GO" id="GO:0000155">
    <property type="term" value="F:phosphorelay sensor kinase activity"/>
    <property type="evidence" value="ECO:0007669"/>
    <property type="project" value="InterPro"/>
</dbReference>
<dbReference type="CDD" id="cd00082">
    <property type="entry name" value="HisKA"/>
    <property type="match status" value="1"/>
</dbReference>
<feature type="transmembrane region" description="Helical" evidence="9">
    <location>
        <begin position="204"/>
        <end position="223"/>
    </location>
</feature>
<keyword evidence="9" id="KW-0812">Transmembrane</keyword>
<proteinExistence type="predicted"/>
<dbReference type="PANTHER" id="PTHR45339">
    <property type="entry name" value="HYBRID SIGNAL TRANSDUCTION HISTIDINE KINASE J"/>
    <property type="match status" value="1"/>
</dbReference>
<dbReference type="InterPro" id="IPR011006">
    <property type="entry name" value="CheY-like_superfamily"/>
</dbReference>
<evidence type="ECO:0000256" key="6">
    <source>
        <dbReference type="ARBA" id="ARBA00022777"/>
    </source>
</evidence>
<reference evidence="12" key="1">
    <citation type="journal article" date="2015" name="Nature">
        <title>Complex archaea that bridge the gap between prokaryotes and eukaryotes.</title>
        <authorList>
            <person name="Spang A."/>
            <person name="Saw J.H."/>
            <person name="Jorgensen S.L."/>
            <person name="Zaremba-Niedzwiedzka K."/>
            <person name="Martijn J."/>
            <person name="Lind A.E."/>
            <person name="van Eijk R."/>
            <person name="Schleper C."/>
            <person name="Guy L."/>
            <person name="Ettema T.J."/>
        </authorList>
    </citation>
    <scope>NUCLEOTIDE SEQUENCE</scope>
</reference>
<evidence type="ECO:0000256" key="3">
    <source>
        <dbReference type="ARBA" id="ARBA00022553"/>
    </source>
</evidence>
<dbReference type="InterPro" id="IPR011622">
    <property type="entry name" value="7TMR_DISM_rcpt_extracell_dom2"/>
</dbReference>
<dbReference type="Pfam" id="PF00072">
    <property type="entry name" value="Response_reg"/>
    <property type="match status" value="2"/>
</dbReference>
<dbReference type="GO" id="GO:0071474">
    <property type="term" value="P:cellular hyperosmotic response"/>
    <property type="evidence" value="ECO:0007669"/>
    <property type="project" value="TreeGrafter"/>
</dbReference>
<dbReference type="SUPFAM" id="SSF55874">
    <property type="entry name" value="ATPase domain of HSP90 chaperone/DNA topoisomerase II/histidine kinase"/>
    <property type="match status" value="1"/>
</dbReference>
<dbReference type="Gene3D" id="3.40.50.2300">
    <property type="match status" value="2"/>
</dbReference>
<dbReference type="Gene3D" id="2.60.40.2380">
    <property type="match status" value="1"/>
</dbReference>
<keyword evidence="4" id="KW-0808">Transferase</keyword>
<dbReference type="InterPro" id="IPR036097">
    <property type="entry name" value="HisK_dim/P_sf"/>
</dbReference>
<evidence type="ECO:0000256" key="5">
    <source>
        <dbReference type="ARBA" id="ARBA00022741"/>
    </source>
</evidence>
<dbReference type="PANTHER" id="PTHR45339:SF1">
    <property type="entry name" value="HYBRID SIGNAL TRANSDUCTION HISTIDINE KINASE J"/>
    <property type="match status" value="1"/>
</dbReference>
<dbReference type="EC" id="2.7.13.3" evidence="2"/>
<dbReference type="Gene3D" id="3.30.565.10">
    <property type="entry name" value="Histidine kinase-like ATPase, C-terminal domain"/>
    <property type="match status" value="1"/>
</dbReference>
<protein>
    <recommendedName>
        <fullName evidence="2">histidine kinase</fullName>
        <ecNumber evidence="2">2.7.13.3</ecNumber>
    </recommendedName>
</protein>
<dbReference type="GO" id="GO:0005524">
    <property type="term" value="F:ATP binding"/>
    <property type="evidence" value="ECO:0007669"/>
    <property type="project" value="UniProtKB-KW"/>
</dbReference>
<evidence type="ECO:0000313" key="12">
    <source>
        <dbReference type="EMBL" id="KKO00065.1"/>
    </source>
</evidence>
<dbReference type="Pfam" id="PF00512">
    <property type="entry name" value="HisKA"/>
    <property type="match status" value="1"/>
</dbReference>
<dbReference type="SUPFAM" id="SSF52172">
    <property type="entry name" value="CheY-like"/>
    <property type="match status" value="2"/>
</dbReference>
<evidence type="ECO:0000259" key="10">
    <source>
        <dbReference type="PROSITE" id="PS50109"/>
    </source>
</evidence>
<dbReference type="InterPro" id="IPR003661">
    <property type="entry name" value="HisK_dim/P_dom"/>
</dbReference>
<evidence type="ECO:0000256" key="7">
    <source>
        <dbReference type="ARBA" id="ARBA00022840"/>
    </source>
</evidence>
<evidence type="ECO:0000256" key="8">
    <source>
        <dbReference type="ARBA" id="ARBA00023012"/>
    </source>
</evidence>
<dbReference type="AlphaFoldDB" id="A0A0F9V7V2"/>
<organism evidence="12">
    <name type="scientific">marine sediment metagenome</name>
    <dbReference type="NCBI Taxonomy" id="412755"/>
    <lineage>
        <taxon>unclassified sequences</taxon>
        <taxon>metagenomes</taxon>
        <taxon>ecological metagenomes</taxon>
    </lineage>
</organism>
<dbReference type="InterPro" id="IPR003594">
    <property type="entry name" value="HATPase_dom"/>
</dbReference>
<evidence type="ECO:0000256" key="4">
    <source>
        <dbReference type="ARBA" id="ARBA00022679"/>
    </source>
</evidence>
<feature type="domain" description="Response regulatory" evidence="11">
    <location>
        <begin position="635"/>
        <end position="757"/>
    </location>
</feature>
<dbReference type="Pfam" id="PF02518">
    <property type="entry name" value="HATPase_c"/>
    <property type="match status" value="1"/>
</dbReference>
<comment type="caution">
    <text evidence="12">The sequence shown here is derived from an EMBL/GenBank/DDBJ whole genome shotgun (WGS) entry which is preliminary data.</text>
</comment>
<dbReference type="PROSITE" id="PS50110">
    <property type="entry name" value="RESPONSE_REGULATORY"/>
    <property type="match status" value="2"/>
</dbReference>
<keyword evidence="9" id="KW-1133">Transmembrane helix</keyword>
<dbReference type="SUPFAM" id="SSF47384">
    <property type="entry name" value="Homodimeric domain of signal transducing histidine kinase"/>
    <property type="match status" value="1"/>
</dbReference>
<dbReference type="InterPro" id="IPR001789">
    <property type="entry name" value="Sig_transdc_resp-reg_receiver"/>
</dbReference>
<gene>
    <name evidence="12" type="ORF">LCGC14_0131770</name>
</gene>
<keyword evidence="8" id="KW-0902">Two-component regulatory system</keyword>
<feature type="transmembrane region" description="Helical" evidence="9">
    <location>
        <begin position="235"/>
        <end position="255"/>
    </location>
</feature>
<dbReference type="Gene3D" id="1.10.287.130">
    <property type="match status" value="1"/>
</dbReference>
<evidence type="ECO:0000259" key="11">
    <source>
        <dbReference type="PROSITE" id="PS50110"/>
    </source>
</evidence>
<feature type="domain" description="Histidine kinase" evidence="10">
    <location>
        <begin position="397"/>
        <end position="617"/>
    </location>
</feature>
<dbReference type="EMBL" id="LAZR01000043">
    <property type="protein sequence ID" value="KKO00065.1"/>
    <property type="molecule type" value="Genomic_DNA"/>
</dbReference>
<keyword evidence="9" id="KW-0472">Membrane</keyword>
<dbReference type="Pfam" id="PF07696">
    <property type="entry name" value="7TMR-DISMED2"/>
    <property type="match status" value="1"/>
</dbReference>
<comment type="catalytic activity">
    <reaction evidence="1">
        <text>ATP + protein L-histidine = ADP + protein N-phospho-L-histidine.</text>
        <dbReference type="EC" id="2.7.13.3"/>
    </reaction>
</comment>
<evidence type="ECO:0000256" key="2">
    <source>
        <dbReference type="ARBA" id="ARBA00012438"/>
    </source>
</evidence>
<name>A0A0F9V7V2_9ZZZZ</name>
<accession>A0A0F9V7V2</accession>
<keyword evidence="7" id="KW-0067">ATP-binding</keyword>
<dbReference type="InterPro" id="IPR036890">
    <property type="entry name" value="HATPase_C_sf"/>
</dbReference>
<feature type="transmembrane region" description="Helical" evidence="9">
    <location>
        <begin position="267"/>
        <end position="288"/>
    </location>
</feature>
<dbReference type="SMART" id="SM00387">
    <property type="entry name" value="HATPase_c"/>
    <property type="match status" value="1"/>
</dbReference>
<dbReference type="FunFam" id="1.10.287.130:FF:000002">
    <property type="entry name" value="Two-component osmosensing histidine kinase"/>
    <property type="match status" value="1"/>
</dbReference>
<evidence type="ECO:0000256" key="9">
    <source>
        <dbReference type="SAM" id="Phobius"/>
    </source>
</evidence>
<dbReference type="InterPro" id="IPR005467">
    <property type="entry name" value="His_kinase_dom"/>
</dbReference>
<keyword evidence="5" id="KW-0547">Nucleotide-binding</keyword>
<feature type="transmembrane region" description="Helical" evidence="9">
    <location>
        <begin position="178"/>
        <end position="197"/>
    </location>
</feature>